<evidence type="ECO:0000313" key="7">
    <source>
        <dbReference type="Proteomes" id="UP001274896"/>
    </source>
</evidence>
<dbReference type="InterPro" id="IPR041577">
    <property type="entry name" value="RT_RNaseH_2"/>
</dbReference>
<dbReference type="PANTHER" id="PTHR37984">
    <property type="entry name" value="PROTEIN CBG26694"/>
    <property type="match status" value="1"/>
</dbReference>
<evidence type="ECO:0000256" key="1">
    <source>
        <dbReference type="ARBA" id="ARBA00010879"/>
    </source>
</evidence>
<evidence type="ECO:0000256" key="2">
    <source>
        <dbReference type="ARBA" id="ARBA00012180"/>
    </source>
</evidence>
<comment type="similarity">
    <text evidence="1">Belongs to the beta type-B retroviral polymerase family. HERV class-II K(HML-2) pol subfamily.</text>
</comment>
<proteinExistence type="inferred from homology"/>
<evidence type="ECO:0000259" key="5">
    <source>
        <dbReference type="PROSITE" id="PS50878"/>
    </source>
</evidence>
<protein>
    <recommendedName>
        <fullName evidence="2">ribonuclease H</fullName>
        <ecNumber evidence="2">3.1.26.4</ecNumber>
    </recommendedName>
</protein>
<name>A0AAE0V7D8_9TELE</name>
<reference evidence="6" key="1">
    <citation type="submission" date="2023-06" db="EMBL/GenBank/DDBJ databases">
        <title>Male Hemibagrus guttatus genome.</title>
        <authorList>
            <person name="Bian C."/>
        </authorList>
    </citation>
    <scope>NUCLEOTIDE SEQUENCE</scope>
    <source>
        <strain evidence="6">Male_cb2023</strain>
        <tissue evidence="6">Muscle</tissue>
    </source>
</reference>
<keyword evidence="7" id="KW-1185">Reference proteome</keyword>
<dbReference type="Pfam" id="PF17919">
    <property type="entry name" value="RT_RNaseH_2"/>
    <property type="match status" value="1"/>
</dbReference>
<gene>
    <name evidence="6" type="ORF">QTP70_000236</name>
</gene>
<evidence type="ECO:0000256" key="3">
    <source>
        <dbReference type="ARBA" id="ARBA00023268"/>
    </source>
</evidence>
<dbReference type="PROSITE" id="PS50878">
    <property type="entry name" value="RT_POL"/>
    <property type="match status" value="1"/>
</dbReference>
<feature type="compositionally biased region" description="Basic and acidic residues" evidence="4">
    <location>
        <begin position="343"/>
        <end position="356"/>
    </location>
</feature>
<dbReference type="InterPro" id="IPR043502">
    <property type="entry name" value="DNA/RNA_pol_sf"/>
</dbReference>
<evidence type="ECO:0000256" key="4">
    <source>
        <dbReference type="SAM" id="MobiDB-lite"/>
    </source>
</evidence>
<accession>A0AAE0V7D8</accession>
<dbReference type="InterPro" id="IPR000477">
    <property type="entry name" value="RT_dom"/>
</dbReference>
<dbReference type="Gene3D" id="3.30.70.270">
    <property type="match status" value="2"/>
</dbReference>
<keyword evidence="3" id="KW-0511">Multifunctional enzyme</keyword>
<dbReference type="AlphaFoldDB" id="A0AAE0V7D8"/>
<dbReference type="Gene3D" id="3.10.20.370">
    <property type="match status" value="1"/>
</dbReference>
<dbReference type="Proteomes" id="UP001274896">
    <property type="component" value="Unassembled WGS sequence"/>
</dbReference>
<dbReference type="FunFam" id="3.30.70.270:FF:000003">
    <property type="entry name" value="Transposon Ty3-G Gag-Pol polyprotein"/>
    <property type="match status" value="1"/>
</dbReference>
<dbReference type="FunFam" id="3.10.20.370:FF:000003">
    <property type="entry name" value="Transposon Tf2-6 polyprotein"/>
    <property type="match status" value="1"/>
</dbReference>
<organism evidence="6 7">
    <name type="scientific">Hemibagrus guttatus</name>
    <dbReference type="NCBI Taxonomy" id="175788"/>
    <lineage>
        <taxon>Eukaryota</taxon>
        <taxon>Metazoa</taxon>
        <taxon>Chordata</taxon>
        <taxon>Craniata</taxon>
        <taxon>Vertebrata</taxon>
        <taxon>Euteleostomi</taxon>
        <taxon>Actinopterygii</taxon>
        <taxon>Neopterygii</taxon>
        <taxon>Teleostei</taxon>
        <taxon>Ostariophysi</taxon>
        <taxon>Siluriformes</taxon>
        <taxon>Bagridae</taxon>
        <taxon>Hemibagrus</taxon>
    </lineage>
</organism>
<dbReference type="EC" id="3.1.26.4" evidence="2"/>
<dbReference type="CDD" id="cd09274">
    <property type="entry name" value="RNase_HI_RT_Ty3"/>
    <property type="match status" value="1"/>
</dbReference>
<dbReference type="InterPro" id="IPR050951">
    <property type="entry name" value="Retrovirus_Pol_polyprotein"/>
</dbReference>
<dbReference type="CDD" id="cd01647">
    <property type="entry name" value="RT_LTR"/>
    <property type="match status" value="1"/>
</dbReference>
<dbReference type="PANTHER" id="PTHR37984:SF5">
    <property type="entry name" value="PROTEIN NYNRIN-LIKE"/>
    <property type="match status" value="1"/>
</dbReference>
<comment type="caution">
    <text evidence="6">The sequence shown here is derived from an EMBL/GenBank/DDBJ whole genome shotgun (WGS) entry which is preliminary data.</text>
</comment>
<evidence type="ECO:0000313" key="6">
    <source>
        <dbReference type="EMBL" id="KAK3539324.1"/>
    </source>
</evidence>
<sequence>MPYGLTNAPSVFQDFIHEVLREFLHRFVLVYIDDILIYSRNLAEHRQHVAKVLECLRKFQLFLKAEKCSSHQTSVQFLGYQIDSSGIKMDERKVTAVRDWPAPTMVKELQRFLGFANFYRRFIQNYSSIAHPLTSLLRNKPKSLAWSPAAEKAFNLLKKAFTTAPLLVHPVPNKPFIVEVDASMTGVGAVLSQQQGNPSRLHPCAFFSRKLNPAERNYDIGNRELLAVKLALEEWRHWLEGAKHPFTVLTNHKNLEYLRAAKRLNPRQARWALFFTRFNFTISYWPGSKNTKANALSRMFTPEESPETPEPILPENIFLSPITWSEETFHLPVPPPTLRRVAHRDPNTSPEHDAPP</sequence>
<dbReference type="Pfam" id="PF00078">
    <property type="entry name" value="RVT_1"/>
    <property type="match status" value="1"/>
</dbReference>
<dbReference type="EMBL" id="JAUCMX010000007">
    <property type="protein sequence ID" value="KAK3539324.1"/>
    <property type="molecule type" value="Genomic_DNA"/>
</dbReference>
<dbReference type="SUPFAM" id="SSF56672">
    <property type="entry name" value="DNA/RNA polymerases"/>
    <property type="match status" value="1"/>
</dbReference>
<dbReference type="FunFam" id="3.30.70.270:FF:000026">
    <property type="entry name" value="Transposon Ty3-G Gag-Pol polyprotein"/>
    <property type="match status" value="1"/>
</dbReference>
<feature type="region of interest" description="Disordered" evidence="4">
    <location>
        <begin position="335"/>
        <end position="356"/>
    </location>
</feature>
<dbReference type="GO" id="GO:0004523">
    <property type="term" value="F:RNA-DNA hybrid ribonuclease activity"/>
    <property type="evidence" value="ECO:0007669"/>
    <property type="project" value="UniProtKB-EC"/>
</dbReference>
<feature type="domain" description="Reverse transcriptase" evidence="5">
    <location>
        <begin position="1"/>
        <end position="82"/>
    </location>
</feature>
<dbReference type="InterPro" id="IPR043128">
    <property type="entry name" value="Rev_trsase/Diguanyl_cyclase"/>
</dbReference>